<reference evidence="1" key="1">
    <citation type="submission" date="2020-01" db="EMBL/GenBank/DDBJ databases">
        <authorList>
            <person name="Mishra B."/>
        </authorList>
    </citation>
    <scope>NUCLEOTIDE SEQUENCE [LARGE SCALE GENOMIC DNA]</scope>
</reference>
<accession>A0A6D2HYU1</accession>
<dbReference type="Proteomes" id="UP000467841">
    <property type="component" value="Unassembled WGS sequence"/>
</dbReference>
<gene>
    <name evidence="1" type="ORF">MERR_LOCUS7841</name>
</gene>
<dbReference type="EMBL" id="CACVBM020000555">
    <property type="protein sequence ID" value="CAA7020606.1"/>
    <property type="molecule type" value="Genomic_DNA"/>
</dbReference>
<sequence>MAVVVVELDCAPPTRVDPPDPPDLDPPDFRRSLLPDLVVLPQSLDLSSAPRFEPSFPSAKASRKCFTLSAYAEFASAGQVIVGSANRHPFSSIVSPVRLAGKPLPLLNHHASPTVMHPQSFIQNFQFLGLTCPLIFR</sequence>
<keyword evidence="2" id="KW-1185">Reference proteome</keyword>
<name>A0A6D2HYU1_9BRAS</name>
<evidence type="ECO:0000313" key="2">
    <source>
        <dbReference type="Proteomes" id="UP000467841"/>
    </source>
</evidence>
<organism evidence="1 2">
    <name type="scientific">Microthlaspi erraticum</name>
    <dbReference type="NCBI Taxonomy" id="1685480"/>
    <lineage>
        <taxon>Eukaryota</taxon>
        <taxon>Viridiplantae</taxon>
        <taxon>Streptophyta</taxon>
        <taxon>Embryophyta</taxon>
        <taxon>Tracheophyta</taxon>
        <taxon>Spermatophyta</taxon>
        <taxon>Magnoliopsida</taxon>
        <taxon>eudicotyledons</taxon>
        <taxon>Gunneridae</taxon>
        <taxon>Pentapetalae</taxon>
        <taxon>rosids</taxon>
        <taxon>malvids</taxon>
        <taxon>Brassicales</taxon>
        <taxon>Brassicaceae</taxon>
        <taxon>Coluteocarpeae</taxon>
        <taxon>Microthlaspi</taxon>
    </lineage>
</organism>
<dbReference type="AlphaFoldDB" id="A0A6D2HYU1"/>
<protein>
    <submittedName>
        <fullName evidence="1">Uncharacterized protein</fullName>
    </submittedName>
</protein>
<proteinExistence type="predicted"/>
<comment type="caution">
    <text evidence="1">The sequence shown here is derived from an EMBL/GenBank/DDBJ whole genome shotgun (WGS) entry which is preliminary data.</text>
</comment>
<evidence type="ECO:0000313" key="1">
    <source>
        <dbReference type="EMBL" id="CAA7020606.1"/>
    </source>
</evidence>